<name>A0A2M9CF97_9MICO</name>
<dbReference type="EMBL" id="PGFF01000001">
    <property type="protein sequence ID" value="PJJ70532.1"/>
    <property type="molecule type" value="Genomic_DNA"/>
</dbReference>
<dbReference type="PROSITE" id="PS51819">
    <property type="entry name" value="VOC"/>
    <property type="match status" value="1"/>
</dbReference>
<gene>
    <name evidence="2" type="ORF">CLV46_0054</name>
</gene>
<sequence>MSTIPRAPEGYRTVNPFVFADDAPALIRFMTDVFGARERMDAHTVDTDGLLLHSELELGDSIVMVVDRKPDWPFTPAFLQVYVDDLATTLERARAAGARVITEPRPFFGDVLSRVLDPWGDIWWVYSHEGGPAEWPADGGEEWAGPDAAGAEWEGDLAYVHDTITAAMRALRDPRG</sequence>
<evidence type="ECO:0000259" key="1">
    <source>
        <dbReference type="PROSITE" id="PS51819"/>
    </source>
</evidence>
<protein>
    <submittedName>
        <fullName evidence="2">Putative glyoxalase superfamily protein PhnB</fullName>
    </submittedName>
</protein>
<evidence type="ECO:0000313" key="2">
    <source>
        <dbReference type="EMBL" id="PJJ70532.1"/>
    </source>
</evidence>
<keyword evidence="3" id="KW-1185">Reference proteome</keyword>
<dbReference type="PANTHER" id="PTHR34109:SF1">
    <property type="entry name" value="VOC DOMAIN-CONTAINING PROTEIN"/>
    <property type="match status" value="1"/>
</dbReference>
<dbReference type="PANTHER" id="PTHR34109">
    <property type="entry name" value="BNAUNNG04460D PROTEIN-RELATED"/>
    <property type="match status" value="1"/>
</dbReference>
<feature type="domain" description="VOC" evidence="1">
    <location>
        <begin position="10"/>
        <end position="128"/>
    </location>
</feature>
<organism evidence="2 3">
    <name type="scientific">Diaminobutyricimonas aerilata</name>
    <dbReference type="NCBI Taxonomy" id="1162967"/>
    <lineage>
        <taxon>Bacteria</taxon>
        <taxon>Bacillati</taxon>
        <taxon>Actinomycetota</taxon>
        <taxon>Actinomycetes</taxon>
        <taxon>Micrococcales</taxon>
        <taxon>Microbacteriaceae</taxon>
        <taxon>Diaminobutyricimonas</taxon>
    </lineage>
</organism>
<reference evidence="2 3" key="1">
    <citation type="submission" date="2017-11" db="EMBL/GenBank/DDBJ databases">
        <title>Genomic Encyclopedia of Archaeal and Bacterial Type Strains, Phase II (KMG-II): From Individual Species to Whole Genera.</title>
        <authorList>
            <person name="Goeker M."/>
        </authorList>
    </citation>
    <scope>NUCLEOTIDE SEQUENCE [LARGE SCALE GENOMIC DNA]</scope>
    <source>
        <strain evidence="2 3">DSM 27393</strain>
    </source>
</reference>
<dbReference type="Pfam" id="PF00903">
    <property type="entry name" value="Glyoxalase"/>
    <property type="match status" value="1"/>
</dbReference>
<dbReference type="AlphaFoldDB" id="A0A2M9CF97"/>
<dbReference type="InterPro" id="IPR004360">
    <property type="entry name" value="Glyas_Fos-R_dOase_dom"/>
</dbReference>
<dbReference type="InterPro" id="IPR037523">
    <property type="entry name" value="VOC_core"/>
</dbReference>
<dbReference type="Gene3D" id="3.30.720.120">
    <property type="match status" value="1"/>
</dbReference>
<dbReference type="RefSeq" id="WP_100362943.1">
    <property type="nucleotide sequence ID" value="NZ_PGFF01000001.1"/>
</dbReference>
<proteinExistence type="predicted"/>
<accession>A0A2M9CF97</accession>
<comment type="caution">
    <text evidence="2">The sequence shown here is derived from an EMBL/GenBank/DDBJ whole genome shotgun (WGS) entry which is preliminary data.</text>
</comment>
<dbReference type="InterPro" id="IPR029068">
    <property type="entry name" value="Glyas_Bleomycin-R_OHBP_Dase"/>
</dbReference>
<dbReference type="OrthoDB" id="9795306at2"/>
<dbReference type="Proteomes" id="UP000228758">
    <property type="component" value="Unassembled WGS sequence"/>
</dbReference>
<dbReference type="Gene3D" id="3.30.720.110">
    <property type="match status" value="1"/>
</dbReference>
<evidence type="ECO:0000313" key="3">
    <source>
        <dbReference type="Proteomes" id="UP000228758"/>
    </source>
</evidence>
<dbReference type="SUPFAM" id="SSF54593">
    <property type="entry name" value="Glyoxalase/Bleomycin resistance protein/Dihydroxybiphenyl dioxygenase"/>
    <property type="match status" value="1"/>
</dbReference>